<dbReference type="PANTHER" id="PTHR21436:SF2">
    <property type="entry name" value="COILED-COIL DOMAIN-CONTAINING PROTEIN 142"/>
    <property type="match status" value="1"/>
</dbReference>
<feature type="domain" description="Coiled-coil protein 142 C-terminal" evidence="2">
    <location>
        <begin position="715"/>
        <end position="786"/>
    </location>
</feature>
<name>A0A671EG41_RHIFE</name>
<feature type="region of interest" description="Disordered" evidence="1">
    <location>
        <begin position="1"/>
        <end position="35"/>
    </location>
</feature>
<evidence type="ECO:0000313" key="4">
    <source>
        <dbReference type="Ensembl" id="ENSRFEP00010010688.1"/>
    </source>
</evidence>
<organism evidence="4 5">
    <name type="scientific">Rhinolophus ferrumequinum</name>
    <name type="common">Greater horseshoe bat</name>
    <dbReference type="NCBI Taxonomy" id="59479"/>
    <lineage>
        <taxon>Eukaryota</taxon>
        <taxon>Metazoa</taxon>
        <taxon>Chordata</taxon>
        <taxon>Craniata</taxon>
        <taxon>Vertebrata</taxon>
        <taxon>Euteleostomi</taxon>
        <taxon>Mammalia</taxon>
        <taxon>Eutheria</taxon>
        <taxon>Laurasiatheria</taxon>
        <taxon>Chiroptera</taxon>
        <taxon>Yinpterochiroptera</taxon>
        <taxon>Rhinolophoidea</taxon>
        <taxon>Rhinolophidae</taxon>
        <taxon>Rhinolophinae</taxon>
        <taxon>Rhinolophus</taxon>
    </lineage>
</organism>
<dbReference type="OMA" id="CCCVCNE"/>
<reference evidence="4" key="4">
    <citation type="submission" date="2025-08" db="UniProtKB">
        <authorList>
            <consortium name="Ensembl"/>
        </authorList>
    </citation>
    <scope>IDENTIFICATION</scope>
</reference>
<evidence type="ECO:0000259" key="2">
    <source>
        <dbReference type="Pfam" id="PF14923"/>
    </source>
</evidence>
<evidence type="ECO:0000259" key="3">
    <source>
        <dbReference type="Pfam" id="PF25081"/>
    </source>
</evidence>
<dbReference type="Pfam" id="PF14923">
    <property type="entry name" value="CCDC142"/>
    <property type="match status" value="2"/>
</dbReference>
<dbReference type="InParanoid" id="A0A671EG41"/>
<reference evidence="4 5" key="2">
    <citation type="journal article" date="2018" name="Annu Rev Anim Biosci">
        <title>Bat Biology, Genomes, and the Bat1K Project: To Generate Chromosome-Level Genomes for All Living Bat Species.</title>
        <authorList>
            <person name="Teeling E.C."/>
            <person name="Vernes S.C."/>
            <person name="Davalos L.M."/>
            <person name="Ray D.A."/>
            <person name="Gilbert M.T.P."/>
            <person name="Myers E."/>
        </authorList>
    </citation>
    <scope>NUCLEOTIDE SEQUENCE</scope>
</reference>
<dbReference type="InterPro" id="IPR026700">
    <property type="entry name" value="CCDC142"/>
</dbReference>
<feature type="compositionally biased region" description="Low complexity" evidence="1">
    <location>
        <begin position="69"/>
        <end position="88"/>
    </location>
</feature>
<dbReference type="GeneTree" id="ENSGT00390000009871"/>
<dbReference type="PANTHER" id="PTHR21436">
    <property type="entry name" value="COILED-COIL DOMAIN-CONTAINING PROTEIN 142"/>
    <property type="match status" value="1"/>
</dbReference>
<feature type="domain" description="Coiled-coil protein 142 C-terminal" evidence="2">
    <location>
        <begin position="323"/>
        <end position="683"/>
    </location>
</feature>
<feature type="domain" description="CC142 N-terminal" evidence="3">
    <location>
        <begin position="102"/>
        <end position="297"/>
    </location>
</feature>
<proteinExistence type="predicted"/>
<dbReference type="InterPro" id="IPR055350">
    <property type="entry name" value="CCDC142_C"/>
</dbReference>
<keyword evidence="5" id="KW-1185">Reference proteome</keyword>
<dbReference type="Ensembl" id="ENSRFET00010011693.1">
    <property type="protein sequence ID" value="ENSRFEP00010010688.1"/>
    <property type="gene ID" value="ENSRFEG00010007275.1"/>
</dbReference>
<feature type="region of interest" description="Disordered" evidence="1">
    <location>
        <begin position="55"/>
        <end position="93"/>
    </location>
</feature>
<protein>
    <submittedName>
        <fullName evidence="4">Coiled-coil domain containing 142</fullName>
    </submittedName>
</protein>
<reference evidence="5" key="3">
    <citation type="submission" date="2018-12" db="EMBL/GenBank/DDBJ databases">
        <title>G10K-VGP greater horseshoe bat female genome, primary haplotype.</title>
        <authorList>
            <person name="Teeling E."/>
            <person name="Myers G."/>
            <person name="Vernes S."/>
            <person name="Pippel M."/>
            <person name="Winkler S."/>
            <person name="Fedrigo O."/>
            <person name="Rhie A."/>
            <person name="Koren S."/>
            <person name="Phillippy A."/>
            <person name="Lewin H."/>
            <person name="Damas J."/>
            <person name="Howe K."/>
            <person name="Mountcastle J."/>
            <person name="Jarvis E.D."/>
        </authorList>
    </citation>
    <scope>NUCLEOTIDE SEQUENCE [LARGE SCALE GENOMIC DNA]</scope>
</reference>
<gene>
    <name evidence="4" type="primary">CCDC142</name>
</gene>
<sequence length="811" mass="88027">MAQASRSGGLLPPLGPVPPLWSQAGSAGEEQWERRRTGALGWDVGAWPELPVAGSIPCSNPPSGGVPGGQPWWAAPAGAGEHPEAAAADWRQESAARGPIPPALQCLRAVLLRLHREREQLLQARDCARHLQAAVHLLRILTPGAPSPGPLPQLCRDLLPQPSRGAILRTGLRETPEPLLLARAVGLAAQRLHAVIEMQLRALGRTPASPGLSSQLADLLLALPAYHQLLGTALSHVPGAARPFPPARVLCLLTRERGCQVAGRLLEALRGSGLRDQLSRQCCEEQELLPGLLGLMGGMENSASSGLGLEGTGALWSQYWTLLWAACAQSLDLSLGPWRDPRAAAQQLNKALDRGSFLPPECEKELASLCHSLFHQSLIRSWDQGFCQALGSASDQSSLSSSSPTTELLQRLFPPLLDALREPRSGLLLCQPSGPVPLALGLCTLQTTLLWFWGKAQQHLASWAPGSFLPLIQKDLPPLLHKAEALSGLAAEESLALEVEQQLGLEIRKLTTQIQLLPEESLCLFFQECHKQATHGFELHMPRGRYWRHRLCPELPSIPSEYARLVVRTVLEPVLQGLQGLPPEAQAPALGQALTAILGAWLDHILTHGIRFSLQGALQLRQDFGVVPELLEEERWGLTPELRQILLRLSIFQRLDGALLCLLQQPLPKTQVRRRPPCCCESLPPPSPDSLDPPSLFSVPHSPYSSLSWFQQSPSSHLPSTPALPGACNEVQTLDLPSSSLNSLESLEPPLRPGASPAQTAQLLSTLWGGGPSHQVYMVGNQQAWLALRQHQRPHPRWHLLFLSCLGTSPE</sequence>
<evidence type="ECO:0000313" key="5">
    <source>
        <dbReference type="Proteomes" id="UP000472240"/>
    </source>
</evidence>
<accession>A0A671EG41</accession>
<dbReference type="FunCoup" id="A0A671EG41">
    <property type="interactions" value="279"/>
</dbReference>
<dbReference type="InterPro" id="IPR056901">
    <property type="entry name" value="CC142_N"/>
</dbReference>
<dbReference type="Proteomes" id="UP000472240">
    <property type="component" value="Chromosome 13"/>
</dbReference>
<reference evidence="4" key="5">
    <citation type="submission" date="2025-09" db="UniProtKB">
        <authorList>
            <consortium name="Ensembl"/>
        </authorList>
    </citation>
    <scope>IDENTIFICATION</scope>
</reference>
<dbReference type="AlphaFoldDB" id="A0A671EG41"/>
<dbReference type="Pfam" id="PF25081">
    <property type="entry name" value="CC142_N"/>
    <property type="match status" value="1"/>
</dbReference>
<evidence type="ECO:0000256" key="1">
    <source>
        <dbReference type="SAM" id="MobiDB-lite"/>
    </source>
</evidence>
<reference evidence="4 5" key="1">
    <citation type="journal article" date="2015" name="Annu Rev Anim Biosci">
        <title>The Genome 10K Project: a way forward.</title>
        <authorList>
            <person name="Koepfli K.P."/>
            <person name="Paten B."/>
            <person name="O'Brien S.J."/>
            <person name="Koepfli K.P."/>
            <person name="Paten B."/>
            <person name="Antunes A."/>
            <person name="Belov K."/>
            <person name="Bustamante C."/>
            <person name="Castoe T.A."/>
            <person name="Clawson H."/>
            <person name="Crawford A.J."/>
            <person name="Diekhans M."/>
            <person name="Distel D."/>
            <person name="Durbin R."/>
            <person name="Earl D."/>
            <person name="Fujita M.K."/>
            <person name="Gamble T."/>
            <person name="Georges A."/>
            <person name="Gemmell N."/>
            <person name="Gilbert M.T."/>
            <person name="Graves J.M."/>
            <person name="Green R.E."/>
            <person name="Hickey G."/>
            <person name="Jarvis E.D."/>
            <person name="Johnson W."/>
            <person name="Komissarov A."/>
            <person name="Korf I."/>
            <person name="Kuhn R."/>
            <person name="Larkin D.M."/>
            <person name="Lewin H."/>
            <person name="Lopez J.V."/>
            <person name="Ma J."/>
            <person name="Marques-Bonet T."/>
            <person name="Miller W."/>
            <person name="Murphy R."/>
            <person name="Pevzner P."/>
            <person name="Shapiro B."/>
            <person name="Steiner C."/>
            <person name="Tamazian G."/>
            <person name="Venkatesh B."/>
            <person name="Wang J."/>
            <person name="Wayne R."/>
            <person name="Wiley E."/>
            <person name="Yang H."/>
            <person name="Zhang G."/>
            <person name="Haussler D."/>
            <person name="Ryder O."/>
            <person name="O'Brien S.J."/>
        </authorList>
    </citation>
    <scope>NUCLEOTIDE SEQUENCE</scope>
</reference>